<evidence type="ECO:0000313" key="2">
    <source>
        <dbReference type="Proteomes" id="UP000236345"/>
    </source>
</evidence>
<comment type="caution">
    <text evidence="1">The sequence shown here is derived from an EMBL/GenBank/DDBJ whole genome shotgun (WGS) entry which is preliminary data.</text>
</comment>
<dbReference type="OrthoDB" id="6835762at2"/>
<evidence type="ECO:0000313" key="1">
    <source>
        <dbReference type="EMBL" id="PNS11138.1"/>
    </source>
</evidence>
<reference evidence="2" key="1">
    <citation type="submission" date="2017-09" db="EMBL/GenBank/DDBJ databases">
        <authorList>
            <person name="Palmer M."/>
            <person name="Steenkamp E.T."/>
            <person name="Coetzee M.P."/>
            <person name="Avontuur J.R."/>
            <person name="Van Zyl E."/>
            <person name="Chan W.-Y."/>
            <person name="Blom J."/>
            <person name="Venter S.N."/>
        </authorList>
    </citation>
    <scope>NUCLEOTIDE SEQUENCE [LARGE SCALE GENOMIC DNA]</scope>
    <source>
        <strain evidence="2">QC88-366</strain>
    </source>
</reference>
<accession>A0A2K1Q7Z2</accession>
<dbReference type="PANTHER" id="PTHR38785:SF1">
    <property type="entry name" value="HOMOLOG OF VIRK"/>
    <property type="match status" value="1"/>
</dbReference>
<sequence>MSIITERPTSRISTGWLFFQLSRGNYKPDKLWECRRFRLKFLLRSLAYPLTTFSYMEQLTELPAMRQALLIQGLLPAKIHRPYLCSRFSVKQRAQALLAHYGTVQRLPHALYKLFLSPVDQVMARLQGKNNERFDIVCSTGRYDREGEITLALLYNAVTLASLSFSFIEQEGQPALLIGGLQGPRKTVNADMIREATKASHGLFPKRVLMETLFCLAAHCQIKQIQAVGDDTHVFRSLRYRHSKKEVFHASYSEFWLSLNGKALPNGLYQLPLTMPRKSLEEIASKKRAEYRRRYKFMDTLEQQLAEVAAGSASGRA</sequence>
<dbReference type="PANTHER" id="PTHR38785">
    <property type="entry name" value="HOMOLOG OF VIRK"/>
    <property type="match status" value="1"/>
</dbReference>
<dbReference type="EMBL" id="NWUO01000009">
    <property type="protein sequence ID" value="PNS11138.1"/>
    <property type="molecule type" value="Genomic_DNA"/>
</dbReference>
<name>A0A2K1Q7Z2_9GAMM</name>
<dbReference type="AlphaFoldDB" id="A0A2K1Q7Z2"/>
<dbReference type="InterPro" id="IPR007488">
    <property type="entry name" value="DUF535"/>
</dbReference>
<protein>
    <submittedName>
        <fullName evidence="1">Virulence factor VirK</fullName>
    </submittedName>
</protein>
<keyword evidence="2" id="KW-1185">Reference proteome</keyword>
<dbReference type="RefSeq" id="WP_103060176.1">
    <property type="nucleotide sequence ID" value="NZ_BSOF01000005.1"/>
</dbReference>
<proteinExistence type="predicted"/>
<gene>
    <name evidence="1" type="ORF">COO59_12755</name>
</gene>
<dbReference type="Pfam" id="PF04393">
    <property type="entry name" value="DUF535"/>
    <property type="match status" value="1"/>
</dbReference>
<organism evidence="1 2">
    <name type="scientific">Mixta theicola</name>
    <dbReference type="NCBI Taxonomy" id="1458355"/>
    <lineage>
        <taxon>Bacteria</taxon>
        <taxon>Pseudomonadati</taxon>
        <taxon>Pseudomonadota</taxon>
        <taxon>Gammaproteobacteria</taxon>
        <taxon>Enterobacterales</taxon>
        <taxon>Erwiniaceae</taxon>
        <taxon>Mixta</taxon>
    </lineage>
</organism>
<dbReference type="Proteomes" id="UP000236345">
    <property type="component" value="Unassembled WGS sequence"/>
</dbReference>
<dbReference type="GO" id="GO:0006974">
    <property type="term" value="P:DNA damage response"/>
    <property type="evidence" value="ECO:0007669"/>
    <property type="project" value="TreeGrafter"/>
</dbReference>